<evidence type="ECO:0000313" key="3">
    <source>
        <dbReference type="Proteomes" id="UP000275727"/>
    </source>
</evidence>
<dbReference type="EMBL" id="RBWX01000007">
    <property type="protein sequence ID" value="RKS90909.1"/>
    <property type="molecule type" value="Genomic_DNA"/>
</dbReference>
<dbReference type="AlphaFoldDB" id="A0AAD1D6T9"/>
<reference evidence="2 4" key="2">
    <citation type="submission" date="2018-10" db="EMBL/GenBank/DDBJ databases">
        <title>Genomic Encyclopedia of Type Strains, Phase IV (KMG-IV): sequencing the most valuable type-strain genomes for metagenomic binning, comparative biology and taxonomic classification.</title>
        <authorList>
            <person name="Goeker M."/>
        </authorList>
    </citation>
    <scope>NUCLEOTIDE SEQUENCE [LARGE SCALE GENOMIC DNA]</scope>
    <source>
        <strain evidence="2 4">DSM 19791</strain>
    </source>
</reference>
<dbReference type="Proteomes" id="UP000276029">
    <property type="component" value="Unassembled WGS sequence"/>
</dbReference>
<evidence type="ECO:0000313" key="4">
    <source>
        <dbReference type="Proteomes" id="UP000276029"/>
    </source>
</evidence>
<evidence type="ECO:0000313" key="1">
    <source>
        <dbReference type="EMBL" id="BBE33826.1"/>
    </source>
</evidence>
<accession>A0AAD1D6T9</accession>
<dbReference type="RefSeq" id="WP_121047415.1">
    <property type="nucleotide sequence ID" value="NZ_AP018711.1"/>
</dbReference>
<protein>
    <submittedName>
        <fullName evidence="1">Uncharacterized protein</fullName>
    </submittedName>
</protein>
<organism evidence="1 3">
    <name type="scientific">Sphingosinicella microcystinivorans</name>
    <dbReference type="NCBI Taxonomy" id="335406"/>
    <lineage>
        <taxon>Bacteria</taxon>
        <taxon>Pseudomonadati</taxon>
        <taxon>Pseudomonadota</taxon>
        <taxon>Alphaproteobacteria</taxon>
        <taxon>Sphingomonadales</taxon>
        <taxon>Sphingosinicellaceae</taxon>
        <taxon>Sphingosinicella</taxon>
    </lineage>
</organism>
<dbReference type="KEGG" id="smic:SmB9_14840"/>
<dbReference type="EMBL" id="AP018711">
    <property type="protein sequence ID" value="BBE33826.1"/>
    <property type="molecule type" value="Genomic_DNA"/>
</dbReference>
<sequence>MRAVSAIPFHVSHAVAAAADVSMGTVLALAASHGRADARSWLPELATSTPLVLSYVHGGAPLAIAGLDVGKPEGVLWLALTNAYDRFPVIDTDPLLGLLAATAPQCPEGVCLTAHRSSESHARLARCMGFTLKPHNPDRPKAVVYQWRP</sequence>
<dbReference type="Proteomes" id="UP000275727">
    <property type="component" value="Chromosome"/>
</dbReference>
<keyword evidence="4" id="KW-1185">Reference proteome</keyword>
<gene>
    <name evidence="2" type="ORF">DFR51_0453</name>
    <name evidence="1" type="ORF">SmB9_14840</name>
</gene>
<name>A0AAD1D6T9_SPHMI</name>
<evidence type="ECO:0000313" key="2">
    <source>
        <dbReference type="EMBL" id="RKS90909.1"/>
    </source>
</evidence>
<reference evidence="1 3" key="1">
    <citation type="submission" date="2018-06" db="EMBL/GenBank/DDBJ databases">
        <title>Complete Genome Sequence of the Microcystin-Degrading Bacterium Sphingosinicella microcystinivorans Strain B-9.</title>
        <authorList>
            <person name="Jin H."/>
            <person name="Nishizawa T."/>
            <person name="Guo Y."/>
            <person name="Nishizawa A."/>
            <person name="Park H."/>
            <person name="Kato H."/>
            <person name="Tsuji K."/>
            <person name="Harada K."/>
        </authorList>
    </citation>
    <scope>NUCLEOTIDE SEQUENCE [LARGE SCALE GENOMIC DNA]</scope>
    <source>
        <strain evidence="1 3">B9</strain>
    </source>
</reference>
<proteinExistence type="predicted"/>